<keyword evidence="2" id="KW-0238">DNA-binding</keyword>
<evidence type="ECO:0000256" key="3">
    <source>
        <dbReference type="ARBA" id="ARBA00023163"/>
    </source>
</evidence>
<dbReference type="InterPro" id="IPR009057">
    <property type="entry name" value="Homeodomain-like_sf"/>
</dbReference>
<proteinExistence type="predicted"/>
<evidence type="ECO:0000256" key="1">
    <source>
        <dbReference type="ARBA" id="ARBA00023015"/>
    </source>
</evidence>
<dbReference type="InterPro" id="IPR019734">
    <property type="entry name" value="TPR_rpt"/>
</dbReference>
<keyword evidence="3" id="KW-0804">Transcription</keyword>
<dbReference type="Pfam" id="PF12833">
    <property type="entry name" value="HTH_18"/>
    <property type="match status" value="1"/>
</dbReference>
<comment type="caution">
    <text evidence="6">The sequence shown here is derived from an EMBL/GenBank/DDBJ whole genome shotgun (WGS) entry which is preliminary data.</text>
</comment>
<dbReference type="Gene3D" id="1.10.10.60">
    <property type="entry name" value="Homeodomain-like"/>
    <property type="match status" value="2"/>
</dbReference>
<dbReference type="PANTHER" id="PTHR43280">
    <property type="entry name" value="ARAC-FAMILY TRANSCRIPTIONAL REGULATOR"/>
    <property type="match status" value="1"/>
</dbReference>
<dbReference type="EMBL" id="RAQH01000011">
    <property type="protein sequence ID" value="RKE79539.1"/>
    <property type="molecule type" value="Genomic_DNA"/>
</dbReference>
<dbReference type="Gene3D" id="1.25.40.10">
    <property type="entry name" value="Tetratricopeptide repeat domain"/>
    <property type="match status" value="1"/>
</dbReference>
<dbReference type="Proteomes" id="UP000285906">
    <property type="component" value="Unassembled WGS sequence"/>
</dbReference>
<evidence type="ECO:0000313" key="7">
    <source>
        <dbReference type="Proteomes" id="UP000285906"/>
    </source>
</evidence>
<feature type="transmembrane region" description="Helical" evidence="4">
    <location>
        <begin position="22"/>
        <end position="43"/>
    </location>
</feature>
<feature type="transmembrane region" description="Helical" evidence="4">
    <location>
        <begin position="388"/>
        <end position="408"/>
    </location>
</feature>
<dbReference type="InterPro" id="IPR018060">
    <property type="entry name" value="HTH_AraC"/>
</dbReference>
<evidence type="ECO:0000256" key="2">
    <source>
        <dbReference type="ARBA" id="ARBA00023125"/>
    </source>
</evidence>
<dbReference type="SUPFAM" id="SSF46689">
    <property type="entry name" value="Homeodomain-like"/>
    <property type="match status" value="1"/>
</dbReference>
<gene>
    <name evidence="6" type="ORF">BXY58_3191</name>
</gene>
<feature type="domain" description="HTH araC/xylS-type" evidence="5">
    <location>
        <begin position="471"/>
        <end position="565"/>
    </location>
</feature>
<sequence>MLYKINTYSVLGHQCVRFNKNIAFLIERITVSGLIFVICIFAAMKLKIMFLEQKILCTNKLIVLLMVVCANFLWSQKQSENEDIFENAAGNLYTHPEKTITVSEYLSINPGSNEERFKALNLKAEALILQGNYILALNALLESFHLNSDSGDTTTLSRTNLILSELYRKLGIIPKAEERLSLVAKSLNNDPADNPEKASLYIDFFTAKSSLLLEQKKYEEAIKAIDIKFLERYSHQFPYQVSKSYLQLARIYGSAQQWKNASVYAGKALQLSQESGLGENYNAYAELEISKADFTQKNRQKYLSEIPQLLILSEKVNDIVLKKNIHQFLADYYRSEGDNNKYQFHNLKYLELSETITTAQQKASDLILSLTENDLKTKDDQRYKTNHILIWVIGFAIVILGLVFWFRLRTKQNYNNYKEYISKLKNKQQESQMLVPKSESVEEVSKTPQFIPEKTEQILLEKLLAFENGTDFTKKSLTLQSLAKDLDTNTRYLSEIVNKHKQKNFNAYINELRINYIINKLRNESAFLNYKISYLAEESGFSSHTSFSTVFKTVTGIPPKEFISFIKKEVSLAD</sequence>
<name>A0A420CLV5_9FLAO</name>
<protein>
    <submittedName>
        <fullName evidence="6">Helix-turn-helix protein</fullName>
    </submittedName>
</protein>
<dbReference type="SMART" id="SM00028">
    <property type="entry name" value="TPR"/>
    <property type="match status" value="2"/>
</dbReference>
<evidence type="ECO:0000313" key="6">
    <source>
        <dbReference type="EMBL" id="RKE79539.1"/>
    </source>
</evidence>
<keyword evidence="4" id="KW-0812">Transmembrane</keyword>
<dbReference type="SMART" id="SM00342">
    <property type="entry name" value="HTH_ARAC"/>
    <property type="match status" value="1"/>
</dbReference>
<keyword evidence="1" id="KW-0805">Transcription regulation</keyword>
<dbReference type="PANTHER" id="PTHR43280:SF28">
    <property type="entry name" value="HTH-TYPE TRANSCRIPTIONAL ACTIVATOR RHAS"/>
    <property type="match status" value="1"/>
</dbReference>
<keyword evidence="4" id="KW-1133">Transmembrane helix</keyword>
<keyword evidence="4" id="KW-0472">Membrane</keyword>
<evidence type="ECO:0000256" key="4">
    <source>
        <dbReference type="SAM" id="Phobius"/>
    </source>
</evidence>
<evidence type="ECO:0000259" key="5">
    <source>
        <dbReference type="PROSITE" id="PS01124"/>
    </source>
</evidence>
<dbReference type="PROSITE" id="PS01124">
    <property type="entry name" value="HTH_ARAC_FAMILY_2"/>
    <property type="match status" value="1"/>
</dbReference>
<dbReference type="GO" id="GO:0003700">
    <property type="term" value="F:DNA-binding transcription factor activity"/>
    <property type="evidence" value="ECO:0007669"/>
    <property type="project" value="InterPro"/>
</dbReference>
<organism evidence="6 7">
    <name type="scientific">Epilithonimonas arachidiradicis</name>
    <dbReference type="NCBI Taxonomy" id="1617282"/>
    <lineage>
        <taxon>Bacteria</taxon>
        <taxon>Pseudomonadati</taxon>
        <taxon>Bacteroidota</taxon>
        <taxon>Flavobacteriia</taxon>
        <taxon>Flavobacteriales</taxon>
        <taxon>Weeksellaceae</taxon>
        <taxon>Chryseobacterium group</taxon>
        <taxon>Epilithonimonas</taxon>
    </lineage>
</organism>
<reference evidence="6 7" key="1">
    <citation type="submission" date="2018-09" db="EMBL/GenBank/DDBJ databases">
        <title>Genomic Encyclopedia of Archaeal and Bacterial Type Strains, Phase II (KMG-II): from individual species to whole genera.</title>
        <authorList>
            <person name="Goeker M."/>
        </authorList>
    </citation>
    <scope>NUCLEOTIDE SEQUENCE [LARGE SCALE GENOMIC DNA]</scope>
    <source>
        <strain evidence="6 7">DSM 27620</strain>
    </source>
</reference>
<accession>A0A420CLV5</accession>
<dbReference type="SUPFAM" id="SSF48452">
    <property type="entry name" value="TPR-like"/>
    <property type="match status" value="1"/>
</dbReference>
<dbReference type="GO" id="GO:0043565">
    <property type="term" value="F:sequence-specific DNA binding"/>
    <property type="evidence" value="ECO:0007669"/>
    <property type="project" value="InterPro"/>
</dbReference>
<dbReference type="AlphaFoldDB" id="A0A420CLV5"/>
<dbReference type="InterPro" id="IPR011990">
    <property type="entry name" value="TPR-like_helical_dom_sf"/>
</dbReference>